<gene>
    <name evidence="1" type="ORF">ACEZ3G_08695</name>
</gene>
<name>A0ACC7LPQ6_9FLAO</name>
<dbReference type="EMBL" id="JBHFPV010000001">
    <property type="protein sequence ID" value="MFH6603552.1"/>
    <property type="molecule type" value="Genomic_DNA"/>
</dbReference>
<evidence type="ECO:0000313" key="1">
    <source>
        <dbReference type="EMBL" id="MFH6603552.1"/>
    </source>
</evidence>
<comment type="caution">
    <text evidence="1">The sequence shown here is derived from an EMBL/GenBank/DDBJ whole genome shotgun (WGS) entry which is preliminary data.</text>
</comment>
<dbReference type="EC" id="1.-.-.-" evidence="1"/>
<reference evidence="1" key="1">
    <citation type="submission" date="2024-09" db="EMBL/GenBank/DDBJ databases">
        <authorList>
            <person name="Liu J."/>
        </authorList>
    </citation>
    <scope>NUCLEOTIDE SEQUENCE</scope>
    <source>
        <strain evidence="1">NBU2967</strain>
    </source>
</reference>
<sequence length="351" mass="40220">MLDYLIVGSGLAGISFAETLDRNNKSFKVISDDSQVSSSVAAGLINPVILKRFKLVWKAKEQMALARLFYQGLEKKLEISLYCPMKVFRRFISVEEQNLWFSACDKNGLREFLSDHIHMNANAYIDAPFGFGEVQQTVRVNTQMLISAYREYLLNRGSLLWEKFNFDKLIIHENHIEYGSAKAKQIVFCEGFGIKENPYFNYLPIAGNKGEYVFVKAPELKLDQAIKSAIFCIPEGNDIYRIGANYDRCDETNEPTIKTKKELLKKWESIFKCSYEVIDQIAGIRPVAIDRRPVIGRHPKYNNLYVLNGFGSRGVLIAPYASKQLYGHIENEEPIATEMYIARFNKKHYSG</sequence>
<dbReference type="Proteomes" id="UP001595191">
    <property type="component" value="Unassembled WGS sequence"/>
</dbReference>
<proteinExistence type="predicted"/>
<keyword evidence="1" id="KW-0560">Oxidoreductase</keyword>
<organism evidence="1 2">
    <name type="scientific">Meishania litoralis</name>
    <dbReference type="NCBI Taxonomy" id="3434685"/>
    <lineage>
        <taxon>Bacteria</taxon>
        <taxon>Pseudomonadati</taxon>
        <taxon>Bacteroidota</taxon>
        <taxon>Flavobacteriia</taxon>
        <taxon>Flavobacteriales</taxon>
        <taxon>Flavobacteriaceae</taxon>
        <taxon>Meishania</taxon>
    </lineage>
</organism>
<protein>
    <submittedName>
        <fullName evidence="1">NAD(P)/FAD-dependent oxidoreductase</fullName>
        <ecNumber evidence="1">1.-.-.-</ecNumber>
    </submittedName>
</protein>
<evidence type="ECO:0000313" key="2">
    <source>
        <dbReference type="Proteomes" id="UP001595191"/>
    </source>
</evidence>
<keyword evidence="2" id="KW-1185">Reference proteome</keyword>
<accession>A0ACC7LPQ6</accession>